<dbReference type="Proteomes" id="UP000327013">
    <property type="component" value="Chromosome 7"/>
</dbReference>
<feature type="compositionally biased region" description="Acidic residues" evidence="1">
    <location>
        <begin position="43"/>
        <end position="55"/>
    </location>
</feature>
<dbReference type="OrthoDB" id="1930572at2759"/>
<dbReference type="PANTHER" id="PTHR36324">
    <property type="entry name" value="OS09G0460100 PROTEIN"/>
    <property type="match status" value="1"/>
</dbReference>
<evidence type="ECO:0000313" key="2">
    <source>
        <dbReference type="EMBL" id="KAE8100647.1"/>
    </source>
</evidence>
<sequence length="204" mass="23088">MSIFYHEEPPPNSSKRCKFLSATLKDAFSNCHSFGGRRSTSSLEEESAASDFDEDQEGVVSAIRSQAMEKLRRRPSLLTESFSLVVYSPVTKELYMTPKAVQRGEDLDDEDEDEDFVTVGSCFSCCSSALSREAYHSVKTNFSRCSSLNGLDFQEFWRRSIIQELCHCQGWPFGLCRRAVLLPPLPKSPSESWSWRKGTRITKG</sequence>
<evidence type="ECO:0000313" key="3">
    <source>
        <dbReference type="Proteomes" id="UP000327013"/>
    </source>
</evidence>
<feature type="region of interest" description="Disordered" evidence="1">
    <location>
        <begin position="32"/>
        <end position="55"/>
    </location>
</feature>
<organism evidence="2 3">
    <name type="scientific">Carpinus fangiana</name>
    <dbReference type="NCBI Taxonomy" id="176857"/>
    <lineage>
        <taxon>Eukaryota</taxon>
        <taxon>Viridiplantae</taxon>
        <taxon>Streptophyta</taxon>
        <taxon>Embryophyta</taxon>
        <taxon>Tracheophyta</taxon>
        <taxon>Spermatophyta</taxon>
        <taxon>Magnoliopsida</taxon>
        <taxon>eudicotyledons</taxon>
        <taxon>Gunneridae</taxon>
        <taxon>Pentapetalae</taxon>
        <taxon>rosids</taxon>
        <taxon>fabids</taxon>
        <taxon>Fagales</taxon>
        <taxon>Betulaceae</taxon>
        <taxon>Carpinus</taxon>
    </lineage>
</organism>
<dbReference type="PANTHER" id="PTHR36324:SF1">
    <property type="entry name" value="OS09G0460100 PROTEIN"/>
    <property type="match status" value="1"/>
</dbReference>
<keyword evidence="3" id="KW-1185">Reference proteome</keyword>
<reference evidence="2 3" key="1">
    <citation type="submission" date="2019-06" db="EMBL/GenBank/DDBJ databases">
        <title>A chromosomal-level reference genome of Carpinus fangiana (Coryloideae, Betulaceae).</title>
        <authorList>
            <person name="Yang X."/>
            <person name="Wang Z."/>
            <person name="Zhang L."/>
            <person name="Hao G."/>
            <person name="Liu J."/>
            <person name="Yang Y."/>
        </authorList>
    </citation>
    <scope>NUCLEOTIDE SEQUENCE [LARGE SCALE GENOMIC DNA]</scope>
    <source>
        <strain evidence="2">Cfa_2016G</strain>
        <tissue evidence="2">Leaf</tissue>
    </source>
</reference>
<dbReference type="AlphaFoldDB" id="A0A5N6RQB2"/>
<evidence type="ECO:0000256" key="1">
    <source>
        <dbReference type="SAM" id="MobiDB-lite"/>
    </source>
</evidence>
<proteinExistence type="predicted"/>
<gene>
    <name evidence="2" type="ORF">FH972_018525</name>
</gene>
<accession>A0A5N6RQB2</accession>
<name>A0A5N6RQB2_9ROSI</name>
<protein>
    <submittedName>
        <fullName evidence="2">Uncharacterized protein</fullName>
    </submittedName>
</protein>
<dbReference type="EMBL" id="CM017327">
    <property type="protein sequence ID" value="KAE8100647.1"/>
    <property type="molecule type" value="Genomic_DNA"/>
</dbReference>